<feature type="binding site" evidence="9">
    <location>
        <begin position="476"/>
        <end position="478"/>
    </location>
    <ligand>
        <name>ATP</name>
        <dbReference type="ChEBI" id="CHEBI:30616"/>
    </ligand>
</feature>
<dbReference type="FunFam" id="3.50.7.10:FF:000001">
    <property type="entry name" value="60 kDa chaperonin"/>
    <property type="match status" value="1"/>
</dbReference>
<proteinExistence type="inferred from homology"/>
<reference evidence="13 14" key="1">
    <citation type="journal article" date="2008" name="Int. J. Syst. Evol. Microbiol.">
        <title>Tessaracoccus flavescens sp. nov., isolated from marine sediment.</title>
        <authorList>
            <person name="Lee D.W."/>
            <person name="Lee S.D."/>
        </authorList>
    </citation>
    <scope>NUCLEOTIDE SEQUENCE [LARGE SCALE GENOMIC DNA]</scope>
    <source>
        <strain evidence="13 14">SST-39T</strain>
    </source>
</reference>
<dbReference type="InterPro" id="IPR027409">
    <property type="entry name" value="GroEL-like_apical_dom_sf"/>
</dbReference>
<keyword evidence="6 9" id="KW-0143">Chaperone</keyword>
<dbReference type="KEGG" id="tfa:BW733_11240"/>
<keyword evidence="9" id="KW-0963">Cytoplasm</keyword>
<comment type="subunit">
    <text evidence="9 11">Forms a cylinder of 14 subunits composed of two heptameric rings stacked back-to-back. Interacts with the co-chaperonin GroES.</text>
</comment>
<dbReference type="NCBIfam" id="TIGR02348">
    <property type="entry name" value="GroEL"/>
    <property type="match status" value="1"/>
</dbReference>
<dbReference type="PROSITE" id="PS00296">
    <property type="entry name" value="CHAPERONINS_CPN60"/>
    <property type="match status" value="1"/>
</dbReference>
<dbReference type="NCBIfam" id="NF000592">
    <property type="entry name" value="PRK00013.1"/>
    <property type="match status" value="1"/>
</dbReference>
<dbReference type="Proteomes" id="UP000188235">
    <property type="component" value="Chromosome"/>
</dbReference>
<dbReference type="GO" id="GO:0051082">
    <property type="term" value="F:unfolded protein binding"/>
    <property type="evidence" value="ECO:0007669"/>
    <property type="project" value="UniProtKB-UniRule"/>
</dbReference>
<gene>
    <name evidence="9" type="primary">groEL</name>
    <name evidence="9" type="synonym">groL</name>
    <name evidence="13" type="ORF">BW733_11240</name>
</gene>
<evidence type="ECO:0000256" key="8">
    <source>
        <dbReference type="ARBA" id="ARBA00025702"/>
    </source>
</evidence>
<feature type="binding site" evidence="9">
    <location>
        <position position="413"/>
    </location>
    <ligand>
        <name>ATP</name>
        <dbReference type="ChEBI" id="CHEBI:30616"/>
    </ligand>
</feature>
<evidence type="ECO:0000256" key="12">
    <source>
        <dbReference type="SAM" id="Coils"/>
    </source>
</evidence>
<dbReference type="GO" id="GO:0009986">
    <property type="term" value="C:cell surface"/>
    <property type="evidence" value="ECO:0007669"/>
    <property type="project" value="UniProtKB-SubCell"/>
</dbReference>
<evidence type="ECO:0000313" key="14">
    <source>
        <dbReference type="Proteomes" id="UP000188235"/>
    </source>
</evidence>
<evidence type="ECO:0000256" key="7">
    <source>
        <dbReference type="ARBA" id="ARBA00023235"/>
    </source>
</evidence>
<dbReference type="GO" id="GO:0005737">
    <property type="term" value="C:cytoplasm"/>
    <property type="evidence" value="ECO:0007669"/>
    <property type="project" value="UniProtKB-SubCell"/>
</dbReference>
<dbReference type="GO" id="GO:0042603">
    <property type="term" value="C:capsule"/>
    <property type="evidence" value="ECO:0007669"/>
    <property type="project" value="UniProtKB-SubCell"/>
</dbReference>
<name>A0A1Q2CYV2_9ACTN</name>
<dbReference type="NCBIfam" id="NF009489">
    <property type="entry name" value="PRK12851.1"/>
    <property type="match status" value="1"/>
</dbReference>
<dbReference type="PANTHER" id="PTHR45633">
    <property type="entry name" value="60 KDA HEAT SHOCK PROTEIN, MITOCHONDRIAL"/>
    <property type="match status" value="1"/>
</dbReference>
<feature type="binding site" evidence="9">
    <location>
        <position position="492"/>
    </location>
    <ligand>
        <name>ATP</name>
        <dbReference type="ChEBI" id="CHEBI:30616"/>
    </ligand>
</feature>
<keyword evidence="14" id="KW-1185">Reference proteome</keyword>
<organism evidence="13 14">
    <name type="scientific">Tessaracoccus flavescens</name>
    <dbReference type="NCBI Taxonomy" id="399497"/>
    <lineage>
        <taxon>Bacteria</taxon>
        <taxon>Bacillati</taxon>
        <taxon>Actinomycetota</taxon>
        <taxon>Actinomycetes</taxon>
        <taxon>Propionibacteriales</taxon>
        <taxon>Propionibacteriaceae</taxon>
        <taxon>Tessaracoccus</taxon>
    </lineage>
</organism>
<comment type="similarity">
    <text evidence="3 9 10">Belongs to the chaperonin (HSP60) family.</text>
</comment>
<accession>A0A1Q2CYV2</accession>
<evidence type="ECO:0000256" key="3">
    <source>
        <dbReference type="ARBA" id="ARBA00006607"/>
    </source>
</evidence>
<dbReference type="GO" id="GO:0140662">
    <property type="term" value="F:ATP-dependent protein folding chaperone"/>
    <property type="evidence" value="ECO:0007669"/>
    <property type="project" value="InterPro"/>
</dbReference>
<evidence type="ECO:0000256" key="2">
    <source>
        <dbReference type="ARBA" id="ARBA00004241"/>
    </source>
</evidence>
<evidence type="ECO:0000256" key="11">
    <source>
        <dbReference type="RuleBase" id="RU000419"/>
    </source>
</evidence>
<evidence type="ECO:0000256" key="1">
    <source>
        <dbReference type="ARBA" id="ARBA00004191"/>
    </source>
</evidence>
<dbReference type="PRINTS" id="PR00298">
    <property type="entry name" value="CHAPERONIN60"/>
</dbReference>
<feature type="coiled-coil region" evidence="12">
    <location>
        <begin position="344"/>
        <end position="407"/>
    </location>
</feature>
<dbReference type="AlphaFoldDB" id="A0A1Q2CYV2"/>
<dbReference type="SUPFAM" id="SSF52029">
    <property type="entry name" value="GroEL apical domain-like"/>
    <property type="match status" value="1"/>
</dbReference>
<dbReference type="EMBL" id="CP019607">
    <property type="protein sequence ID" value="AQP51319.1"/>
    <property type="molecule type" value="Genomic_DNA"/>
</dbReference>
<dbReference type="InterPro" id="IPR002423">
    <property type="entry name" value="Cpn60/GroEL/TCP-1"/>
</dbReference>
<dbReference type="RefSeq" id="WP_077350508.1">
    <property type="nucleotide sequence ID" value="NZ_CP019607.1"/>
</dbReference>
<comment type="caution">
    <text evidence="9">Lacks conserved residue(s) required for the propagation of feature annotation.</text>
</comment>
<evidence type="ECO:0000256" key="10">
    <source>
        <dbReference type="RuleBase" id="RU000418"/>
    </source>
</evidence>
<dbReference type="OrthoDB" id="9766614at2"/>
<dbReference type="STRING" id="399497.BW733_11240"/>
<sequence length="543" mass="56693">MAKLIEFNEDARRDLERGMNTLADAVKVTLGPKGRNVVLEKKWGAPTITNDGVSIAKEIELEDPYERIGAELVKEVAKKTDDVAGDGTTTATVLAQAMVREGLRNVSAGANPMGLKKGIETAVAAITEKLSDMAIDVETKQQIAATASISAADSTVGEIIAEAMDKVGKEGVITVEESNTFGLDLELTEGMRFDKGYISPYFVTDAERMEATLDDPYILIANSKISSLKDLLPVLEKVMQSGKPLLVIAEDVDGEALAGLIVNKIRGTFKSVAVKAPGFGDRRKAMLTDIAILTGGQVISEEVGLSLDTVSLDLLGRARSVLVTKDETTIIEGAGDPAQIEGRVSQIRREIENSDSEYDREKLQERLAKLAGGVAVIKVGAATEVELKERKHRIEDAVRNAKAAVEEGIVPGGGVALLQAAKAVDLSSLSGDEAVGARSVLAASSAPLKQIAANAGLEGGVVAEKVGNLPAGEGLNAATGEYVNMVDSGIIDPAKVTRSALQNAASIAALFLTTEAVIADKPEKAAAMPGGDDMGGMGGMGGF</sequence>
<dbReference type="NCBIfam" id="NF009488">
    <property type="entry name" value="PRK12850.1"/>
    <property type="match status" value="1"/>
</dbReference>
<dbReference type="SUPFAM" id="SSF48592">
    <property type="entry name" value="GroEL equatorial domain-like"/>
    <property type="match status" value="1"/>
</dbReference>
<comment type="function">
    <text evidence="9 11">Together with its co-chaperonin GroES, plays an essential role in assisting protein folding. The GroEL-GroES system forms a nano-cage that allows encapsulation of the non-native substrate proteins and provides a physical environment optimized to promote and accelerate protein folding.</text>
</comment>
<dbReference type="InterPro" id="IPR027413">
    <property type="entry name" value="GROEL-like_equatorial_sf"/>
</dbReference>
<keyword evidence="4 9" id="KW-0547">Nucleotide-binding</keyword>
<evidence type="ECO:0000256" key="5">
    <source>
        <dbReference type="ARBA" id="ARBA00022840"/>
    </source>
</evidence>
<dbReference type="Gene3D" id="1.10.560.10">
    <property type="entry name" value="GroEL-like equatorial domain"/>
    <property type="match status" value="1"/>
</dbReference>
<dbReference type="Gene3D" id="3.30.260.10">
    <property type="entry name" value="TCP-1-like chaperonin intermediate domain"/>
    <property type="match status" value="1"/>
</dbReference>
<feature type="binding site" evidence="9">
    <location>
        <begin position="86"/>
        <end position="90"/>
    </location>
    <ligand>
        <name>ATP</name>
        <dbReference type="ChEBI" id="CHEBI:30616"/>
    </ligand>
</feature>
<comment type="subcellular location">
    <subcellularLocation>
        <location evidence="2">Cell surface</location>
    </subcellularLocation>
    <subcellularLocation>
        <location evidence="9">Cytoplasm</location>
    </subcellularLocation>
    <subcellularLocation>
        <location evidence="8">Secreted</location>
        <location evidence="8">Capsule</location>
    </subcellularLocation>
    <subcellularLocation>
        <location evidence="1">Secreted</location>
        <location evidence="1">Cell wall</location>
    </subcellularLocation>
</comment>
<evidence type="ECO:0000256" key="6">
    <source>
        <dbReference type="ARBA" id="ARBA00023186"/>
    </source>
</evidence>
<dbReference type="NCBIfam" id="NF009487">
    <property type="entry name" value="PRK12849.1"/>
    <property type="match status" value="1"/>
</dbReference>
<keyword evidence="5 9" id="KW-0067">ATP-binding</keyword>
<evidence type="ECO:0000313" key="13">
    <source>
        <dbReference type="EMBL" id="AQP51319.1"/>
    </source>
</evidence>
<dbReference type="GO" id="GO:0042026">
    <property type="term" value="P:protein refolding"/>
    <property type="evidence" value="ECO:0007669"/>
    <property type="project" value="UniProtKB-UniRule"/>
</dbReference>
<dbReference type="SUPFAM" id="SSF54849">
    <property type="entry name" value="GroEL-intermediate domain like"/>
    <property type="match status" value="1"/>
</dbReference>
<protein>
    <recommendedName>
        <fullName evidence="9">Chaperonin GroEL</fullName>
        <ecNumber evidence="9">5.6.1.7</ecNumber>
    </recommendedName>
    <alternativeName>
        <fullName evidence="9">60 kDa chaperonin</fullName>
    </alternativeName>
    <alternativeName>
        <fullName evidence="9">Chaperonin-60</fullName>
        <shortName evidence="9">Cpn60</shortName>
    </alternativeName>
</protein>
<keyword evidence="12" id="KW-0175">Coiled coil</keyword>
<dbReference type="InterPro" id="IPR018370">
    <property type="entry name" value="Chaperonin_Cpn60_CS"/>
</dbReference>
<keyword evidence="7 9" id="KW-0413">Isomerase</keyword>
<dbReference type="GO" id="GO:0016853">
    <property type="term" value="F:isomerase activity"/>
    <property type="evidence" value="ECO:0007669"/>
    <property type="project" value="UniProtKB-KW"/>
</dbReference>
<dbReference type="HAMAP" id="MF_00600">
    <property type="entry name" value="CH60"/>
    <property type="match status" value="1"/>
</dbReference>
<dbReference type="Pfam" id="PF00118">
    <property type="entry name" value="Cpn60_TCP1"/>
    <property type="match status" value="1"/>
</dbReference>
<evidence type="ECO:0000256" key="4">
    <source>
        <dbReference type="ARBA" id="ARBA00022741"/>
    </source>
</evidence>
<dbReference type="CDD" id="cd03344">
    <property type="entry name" value="GroEL"/>
    <property type="match status" value="1"/>
</dbReference>
<dbReference type="GO" id="GO:0009408">
    <property type="term" value="P:response to heat"/>
    <property type="evidence" value="ECO:0007669"/>
    <property type="project" value="UniProtKB-ARBA"/>
</dbReference>
<dbReference type="InterPro" id="IPR027410">
    <property type="entry name" value="TCP-1-like_intermed_sf"/>
</dbReference>
<dbReference type="GO" id="GO:0005524">
    <property type="term" value="F:ATP binding"/>
    <property type="evidence" value="ECO:0007669"/>
    <property type="project" value="UniProtKB-UniRule"/>
</dbReference>
<feature type="binding site" evidence="9">
    <location>
        <begin position="29"/>
        <end position="32"/>
    </location>
    <ligand>
        <name>ATP</name>
        <dbReference type="ChEBI" id="CHEBI:30616"/>
    </ligand>
</feature>
<dbReference type="EC" id="5.6.1.7" evidence="9"/>
<evidence type="ECO:0000256" key="9">
    <source>
        <dbReference type="HAMAP-Rule" id="MF_00600"/>
    </source>
</evidence>
<dbReference type="InterPro" id="IPR001844">
    <property type="entry name" value="Cpn60/GroEL"/>
</dbReference>
<dbReference type="Gene3D" id="3.50.7.10">
    <property type="entry name" value="GroEL"/>
    <property type="match status" value="1"/>
</dbReference>